<dbReference type="InterPro" id="IPR027417">
    <property type="entry name" value="P-loop_NTPase"/>
</dbReference>
<evidence type="ECO:0000313" key="3">
    <source>
        <dbReference type="Proteomes" id="UP000683360"/>
    </source>
</evidence>
<dbReference type="Pfam" id="PF20720">
    <property type="entry name" value="nSTAND3"/>
    <property type="match status" value="1"/>
</dbReference>
<dbReference type="SUPFAM" id="SSF52540">
    <property type="entry name" value="P-loop containing nucleoside triphosphate hydrolases"/>
    <property type="match status" value="2"/>
</dbReference>
<dbReference type="AlphaFoldDB" id="A0A8S3QI50"/>
<proteinExistence type="predicted"/>
<feature type="domain" description="Novel STAND NTPase 3" evidence="1">
    <location>
        <begin position="183"/>
        <end position="339"/>
    </location>
</feature>
<accession>A0A8S3QI50</accession>
<name>A0A8S3QI50_MYTED</name>
<keyword evidence="3" id="KW-1185">Reference proteome</keyword>
<reference evidence="2" key="1">
    <citation type="submission" date="2021-03" db="EMBL/GenBank/DDBJ databases">
        <authorList>
            <person name="Bekaert M."/>
        </authorList>
    </citation>
    <scope>NUCLEOTIDE SEQUENCE</scope>
</reference>
<dbReference type="Proteomes" id="UP000683360">
    <property type="component" value="Unassembled WGS sequence"/>
</dbReference>
<gene>
    <name evidence="2" type="ORF">MEDL_11321</name>
</gene>
<comment type="caution">
    <text evidence="2">The sequence shown here is derived from an EMBL/GenBank/DDBJ whole genome shotgun (WGS) entry which is preliminary data.</text>
</comment>
<dbReference type="OrthoDB" id="10398215at2759"/>
<dbReference type="EMBL" id="CAJPWZ010000558">
    <property type="protein sequence ID" value="CAG2196486.1"/>
    <property type="molecule type" value="Genomic_DNA"/>
</dbReference>
<evidence type="ECO:0000259" key="1">
    <source>
        <dbReference type="Pfam" id="PF20720"/>
    </source>
</evidence>
<dbReference type="InterPro" id="IPR049050">
    <property type="entry name" value="nSTAND3"/>
</dbReference>
<sequence>MHCICRFNASQSLSQHYIHPELENTILKLCCPTMKAVEVLRQIRNTVYGHATKTFLNDSEYIQYKEETETAIIEIAKLCNKENEFLKRLDDLENRPLDEMIVKQKISILLENINRESNIQKSLEDITTKLQETIDNSLGKVSDTIKSSVENTIGDYFQKINPTKLSEGYVIAQVEAHVSENTFVETKIINIGLSCLNGKGVAVVVGPPGTGKTRNSLELLRKYTEQHTDFGMIQLHEPSLFGKLIRSDDRLVVLFDDVFGKTNCCFNEDVHMKDLDMIYSYVKRGFIKVILTMRNTIKKMCVHTIRKHRLFETCNLLDLALQSHQMNQRQKMECIRKYCAKFNVKETEITTVKEDLHYEIDTELYNVPDPSGMTRPVYTLSGNDEDPWSAFKLALLEDGWTGC</sequence>
<evidence type="ECO:0000313" key="2">
    <source>
        <dbReference type="EMBL" id="CAG2196486.1"/>
    </source>
</evidence>
<organism evidence="2 3">
    <name type="scientific">Mytilus edulis</name>
    <name type="common">Blue mussel</name>
    <dbReference type="NCBI Taxonomy" id="6550"/>
    <lineage>
        <taxon>Eukaryota</taxon>
        <taxon>Metazoa</taxon>
        <taxon>Spiralia</taxon>
        <taxon>Lophotrochozoa</taxon>
        <taxon>Mollusca</taxon>
        <taxon>Bivalvia</taxon>
        <taxon>Autobranchia</taxon>
        <taxon>Pteriomorphia</taxon>
        <taxon>Mytilida</taxon>
        <taxon>Mytiloidea</taxon>
        <taxon>Mytilidae</taxon>
        <taxon>Mytilinae</taxon>
        <taxon>Mytilus</taxon>
    </lineage>
</organism>
<protein>
    <recommendedName>
        <fullName evidence="1">Novel STAND NTPase 3 domain-containing protein</fullName>
    </recommendedName>
</protein>